<feature type="region of interest" description="Disordered" evidence="1">
    <location>
        <begin position="872"/>
        <end position="988"/>
    </location>
</feature>
<feature type="transmembrane region" description="Helical" evidence="2">
    <location>
        <begin position="478"/>
        <end position="504"/>
    </location>
</feature>
<dbReference type="RefSeq" id="XP_051366019.1">
    <property type="nucleotide sequence ID" value="XM_051507527.1"/>
</dbReference>
<keyword evidence="2" id="KW-1133">Transmembrane helix</keyword>
<feature type="transmembrane region" description="Helical" evidence="2">
    <location>
        <begin position="351"/>
        <end position="372"/>
    </location>
</feature>
<feature type="transmembrane region" description="Helical" evidence="2">
    <location>
        <begin position="547"/>
        <end position="573"/>
    </location>
</feature>
<dbReference type="OrthoDB" id="2373987at2759"/>
<dbReference type="InterPro" id="IPR056336">
    <property type="entry name" value="YVC1_C"/>
</dbReference>
<evidence type="ECO:0000313" key="5">
    <source>
        <dbReference type="EMBL" id="KAI6785163.1"/>
    </source>
</evidence>
<evidence type="ECO:0000313" key="6">
    <source>
        <dbReference type="Proteomes" id="UP001055219"/>
    </source>
</evidence>
<feature type="compositionally biased region" description="Acidic residues" evidence="1">
    <location>
        <begin position="74"/>
        <end position="87"/>
    </location>
</feature>
<dbReference type="GeneID" id="75833282"/>
<feature type="region of interest" description="Disordered" evidence="1">
    <location>
        <begin position="1"/>
        <end position="90"/>
    </location>
</feature>
<proteinExistence type="predicted"/>
<feature type="compositionally biased region" description="Basic and acidic residues" evidence="1">
    <location>
        <begin position="1132"/>
        <end position="1141"/>
    </location>
</feature>
<feature type="transmembrane region" description="Helical" evidence="2">
    <location>
        <begin position="516"/>
        <end position="535"/>
    </location>
</feature>
<feature type="compositionally biased region" description="Acidic residues" evidence="1">
    <location>
        <begin position="2102"/>
        <end position="2111"/>
    </location>
</feature>
<dbReference type="PANTHER" id="PTHR35859:SF4">
    <property type="entry name" value="MEMBRANE CHANNEL PROTEIN, PUTATIVE (AFU_ORTHOLOGUE AFUA_6G11300)-RELATED"/>
    <property type="match status" value="1"/>
</dbReference>
<feature type="region of interest" description="Disordered" evidence="1">
    <location>
        <begin position="767"/>
        <end position="795"/>
    </location>
</feature>
<feature type="region of interest" description="Disordered" evidence="1">
    <location>
        <begin position="2086"/>
        <end position="2117"/>
    </location>
</feature>
<organism evidence="5 6">
    <name type="scientific">Emericellopsis cladophorae</name>
    <dbReference type="NCBI Taxonomy" id="2686198"/>
    <lineage>
        <taxon>Eukaryota</taxon>
        <taxon>Fungi</taxon>
        <taxon>Dikarya</taxon>
        <taxon>Ascomycota</taxon>
        <taxon>Pezizomycotina</taxon>
        <taxon>Sordariomycetes</taxon>
        <taxon>Hypocreomycetidae</taxon>
        <taxon>Hypocreales</taxon>
        <taxon>Bionectriaceae</taxon>
        <taxon>Emericellopsis</taxon>
    </lineage>
</organism>
<feature type="compositionally biased region" description="Low complexity" evidence="1">
    <location>
        <begin position="963"/>
        <end position="980"/>
    </location>
</feature>
<feature type="compositionally biased region" description="Polar residues" evidence="1">
    <location>
        <begin position="16"/>
        <end position="28"/>
    </location>
</feature>
<evidence type="ECO:0000259" key="3">
    <source>
        <dbReference type="Pfam" id="PF23190"/>
    </source>
</evidence>
<dbReference type="Pfam" id="PF23190">
    <property type="entry name" value="LHD_TRPY1"/>
    <property type="match status" value="1"/>
</dbReference>
<feature type="domain" description="YVC1 N-terminal linker helical" evidence="3">
    <location>
        <begin position="113"/>
        <end position="277"/>
    </location>
</feature>
<feature type="compositionally biased region" description="Polar residues" evidence="1">
    <location>
        <begin position="923"/>
        <end position="936"/>
    </location>
</feature>
<evidence type="ECO:0000256" key="1">
    <source>
        <dbReference type="SAM" id="MobiDB-lite"/>
    </source>
</evidence>
<feature type="region of interest" description="Disordered" evidence="1">
    <location>
        <begin position="1182"/>
        <end position="1203"/>
    </location>
</feature>
<gene>
    <name evidence="5" type="ORF">J7T54_006805</name>
</gene>
<feature type="region of interest" description="Disordered" evidence="1">
    <location>
        <begin position="817"/>
        <end position="857"/>
    </location>
</feature>
<dbReference type="Pfam" id="PF23317">
    <property type="entry name" value="YVC1_C"/>
    <property type="match status" value="1"/>
</dbReference>
<keyword evidence="2" id="KW-0472">Membrane</keyword>
<evidence type="ECO:0000259" key="4">
    <source>
        <dbReference type="Pfam" id="PF23317"/>
    </source>
</evidence>
<reference evidence="5" key="1">
    <citation type="journal article" date="2021" name="J Fungi (Basel)">
        <title>Genomic and Metabolomic Analyses of the Marine Fungus Emericellopsis cladophorae: Insights into Saltwater Adaptability Mechanisms and Its Biosynthetic Potential.</title>
        <authorList>
            <person name="Goncalves M.F.M."/>
            <person name="Hilario S."/>
            <person name="Van de Peer Y."/>
            <person name="Esteves A.C."/>
            <person name="Alves A."/>
        </authorList>
    </citation>
    <scope>NUCLEOTIDE SEQUENCE</scope>
    <source>
        <strain evidence="5">MUM 19.33</strain>
    </source>
</reference>
<feature type="compositionally biased region" description="Acidic residues" evidence="1">
    <location>
        <begin position="821"/>
        <end position="837"/>
    </location>
</feature>
<feature type="compositionally biased region" description="Basic and acidic residues" evidence="1">
    <location>
        <begin position="767"/>
        <end position="779"/>
    </location>
</feature>
<keyword evidence="6" id="KW-1185">Reference proteome</keyword>
<name>A0A9P9Y876_9HYPO</name>
<reference evidence="5" key="2">
    <citation type="submission" date="2022-07" db="EMBL/GenBank/DDBJ databases">
        <authorList>
            <person name="Goncalves M.F.M."/>
            <person name="Hilario S."/>
            <person name="Van De Peer Y."/>
            <person name="Esteves A.C."/>
            <person name="Alves A."/>
        </authorList>
    </citation>
    <scope>NUCLEOTIDE SEQUENCE</scope>
    <source>
        <strain evidence="5">MUM 19.33</strain>
    </source>
</reference>
<keyword evidence="2" id="KW-0812">Transmembrane</keyword>
<sequence>MVSSFLRPRSARPRVGSQSPGISPSFEQRNPRVPVADFTEAEEDDDEEEEGEEEDERGQGHRAFGRPSRFPDEDPHEDLDDEGDEDGQRDALPVLPLFSASHLDSLPVYSITHAIRIIVIARTETSLTWDQLRSPQVSQFLVKPMQRQIRTQHFTRATIYALMANCLQFTKEAQRYAANAGTSHTRAKVCELLALKILKEYSTRELIDALAYDFHPLQGLPGLSSSDLAIGASSKKGGLNPSRTSTLEVAIRASAKHFLAHPVVVQQLEAIWSGAVTFYSAADSLHRAPPNSPSRTLNGRVGKPSATTPLIGRASSKDTHPHVPPGRRTVMLYDPRQASMLKLSRLRVPRYRSFLSTLSLAILIGLFLAVLIERSTKITGLELVFWFWSAGFMLDELVGFNEQGFALFVMSVWNLVDLGILVLLIVYYCMRAYGVFMADPHHWNDMAYDVLAANAILLLPRIFSALDHYQYFSQLLIAFRLMAVDLVAVLVLVLIMCSGFYVFFVLSDNKNDGGEVAFKIFQLLMGFTPAAWDVWPTYNWLGRGLLVLFLFICHFLVVTILITVLTNSFMAIASNATEEHQFLFAINTISMVKNDALFSYIAPSNIFAWLLMPLRYCMPLKEFVWLNRTIIKITHFPVLFCIYLYERLWLATSVFEPTDLIDNSSGGRDRTLAFIDAASRSAMFSPNVRVREESVAGFQKDRALEEVFRRMPEPATLRTQRRNERQKAQTAIRNWMDQHDEDGAVQTNWPTMDSRAVPDWHRRLSAGRDRPSQLRHMSDVRSTASDPADLMSNVGGLPTFPRRPLRKDVVLMAPDYKENTDADGDDELVTNDEDEEDNVTHEVSSRKGAMVSQADPEGDYFTAPVTSRFAKLASSAGSSERGVPATPRQAAPRRAGMHSRTMSTNTILYNPGEVKQAQRADHSSSSAASNGRADQTGSGRQSGRSGGDKTPGKRASPRRRSPQRQTAAAATQPRPVTAPRGLTDNGGITRTALMSIDPRNRPRDARRLPSVDMSILSGDTSLRYANDDVHGGMAGSFQTQMAMAMMKDNQRRVAGNIDAADRDRMGRLVLARMKTLEEGFADIIKEVRAMKESGPPTRGYSDTESKAQPAKRAKGDTTPNKAGGKRPVSRRSWKEPKDIKGKGKRLVYSSDDEAGGDEGFGRRGSSILVALSLIGVDGTGQFPKSNIPDGHASKPGSGISTAQHQHVQLDPGLTYNGWKSPERPAWSTDASMATAEELQEPGGSTAATKPIPKASTSVQDARPGQCSNEAYEDAPSIYELTESQTREFIRTGQLPLNTAAVDDGLRASLEDDVQLSLWERKYNASDFSGGNDGFNQVQSHNSRTTTIPKLREQSARPAADDTIQFPHIILDEGDVLVFVDVPKTKVDSRPATTCIGVAPCNQSFRVHSEKLLALRDSKFPEMLHNQIYQARVRRRRKLDPDQYPGIRYFLDMTPPVEGDDLVFQMMSLSLPQGIMDWWSADSFHGVNPQLVRGHDDLCSCFRDRHLADQKRAQRRLVSTTIFDMSRKESALYLESVGMTEADLLPEESPPTLPPSVSDLERLRERGATEVISTPSWFQIPDYCPFRHCNSIIRLFMMIEDKPADLNSAARVWTMFGISKILDCPSVVNTQVAGWVLSNPKFIEVLPEEAFEIGFALQLPQITLAAYRILVNELALEEAADDSRLTTRSRLTIFGRRKREIGDDEQSNLIEHAARAFIERVKSNFAWLKSSSLFDHLDIPQWAKLHKIKRLLELEDDGTFDAAKKALCGLMDALVHKANIAVQTLARSGTYGSEAHAQWDKDRASVLTPQAFRPIQEIMPTLNSTQRLLLPSFYNELERRLKITYPRLASLYPDSRRQYFSTLLADVVQELDKLIQAQPGRRHREGWQNLFRYDEPVSDSHNIRLVAPLLDMERFADEVVDALKPTVKSWKCGDLGYEDAMPQLSITRHLLLGLTHNELKFLPLWAGGNNDGTGGVFESYVPPTDMGPNGPGPAYHTGCTIPSGPPSLSGSLLDEITAFNIEGSTTAGSVDVHDSISTVYRPEKVIVADSSIASESTSGMEPEYSRARFEIPAEHQKMGQAVELMVGSVDDSDDTTALGANSDSDDSLEEFEEARMQK</sequence>
<protein>
    <submittedName>
        <fullName evidence="5">Calcium channel YVC1</fullName>
    </submittedName>
</protein>
<comment type="caution">
    <text evidence="5">The sequence shown here is derived from an EMBL/GenBank/DDBJ whole genome shotgun (WGS) entry which is preliminary data.</text>
</comment>
<dbReference type="EMBL" id="JAGIXG020000002">
    <property type="protein sequence ID" value="KAI6785163.1"/>
    <property type="molecule type" value="Genomic_DNA"/>
</dbReference>
<feature type="region of interest" description="Disordered" evidence="1">
    <location>
        <begin position="287"/>
        <end position="326"/>
    </location>
</feature>
<dbReference type="PANTHER" id="PTHR35859">
    <property type="entry name" value="NONSELECTIVE CATION CHANNEL PROTEIN"/>
    <property type="match status" value="1"/>
</dbReference>
<feature type="transmembrane region" description="Helical" evidence="2">
    <location>
        <begin position="378"/>
        <end position="398"/>
    </location>
</feature>
<dbReference type="Proteomes" id="UP001055219">
    <property type="component" value="Unassembled WGS sequence"/>
</dbReference>
<dbReference type="InterPro" id="IPR052971">
    <property type="entry name" value="TRP_calcium_channel"/>
</dbReference>
<feature type="domain" description="Calcium channel YVC1-like C-terminal transmembrane" evidence="4">
    <location>
        <begin position="359"/>
        <end position="662"/>
    </location>
</feature>
<dbReference type="InterPro" id="IPR056337">
    <property type="entry name" value="LHD_YVC1"/>
</dbReference>
<feature type="compositionally biased region" description="Acidic residues" evidence="1">
    <location>
        <begin position="39"/>
        <end position="56"/>
    </location>
</feature>
<evidence type="ECO:0000256" key="2">
    <source>
        <dbReference type="SAM" id="Phobius"/>
    </source>
</evidence>
<feature type="transmembrane region" description="Helical" evidence="2">
    <location>
        <begin position="405"/>
        <end position="427"/>
    </location>
</feature>
<feature type="region of interest" description="Disordered" evidence="1">
    <location>
        <begin position="1237"/>
        <end position="1273"/>
    </location>
</feature>
<accession>A0A9P9Y876</accession>
<feature type="region of interest" description="Disordered" evidence="1">
    <location>
        <begin position="1090"/>
        <end position="1162"/>
    </location>
</feature>
<feature type="compositionally biased region" description="Low complexity" evidence="1">
    <location>
        <begin position="884"/>
        <end position="894"/>
    </location>
</feature>